<evidence type="ECO:0000313" key="3">
    <source>
        <dbReference type="EMBL" id="TCD71758.1"/>
    </source>
</evidence>
<feature type="domain" description="Fungal-type protein kinase" evidence="2">
    <location>
        <begin position="185"/>
        <end position="276"/>
    </location>
</feature>
<evidence type="ECO:0000256" key="1">
    <source>
        <dbReference type="SAM" id="MobiDB-lite"/>
    </source>
</evidence>
<gene>
    <name evidence="3" type="ORF">EIP91_005524</name>
</gene>
<dbReference type="PANTHER" id="PTHR38248">
    <property type="entry name" value="FUNK1 6"/>
    <property type="match status" value="1"/>
</dbReference>
<comment type="caution">
    <text evidence="3">The sequence shown here is derived from an EMBL/GenBank/DDBJ whole genome shotgun (WGS) entry which is preliminary data.</text>
</comment>
<sequence>MAEGAASHTFINSVQTEPVPRYNIMSQLKLTVLGDLSRALETEVKIYDVDVTRLLAGLPVLEPELIDAVYGHVFLGDKEHRRVPVSDTRGQMDGQRYVGQLDLASTFNDIIDAYNTFEHPNALRWYTIANTPPAQADSLAADLRPPMVATTAHSLDSLDCVSTHIVLEREGPHTGDFSIRQLMLVHLHNLLSYSPARRHAFGITVDLCGAIQVYRADKSGVAVTRSFSIHEHPRLLVQLILGLQCASAKTMGWDTSMSLISRRTLNTKLLVAPFSVCPADKHEFFYTADVHVAEDDDAYGGVYTKKLTLVLFEALKVDAEDGALLGPRSITWKAWSSEDLHCVPHLRPVYIVKDSYQHVSEVHDGRELEHIGPAAGLPSLLCHETSVFAGLSSNLSTKPDETTLHRVVLASHGPSIARFRSCLELVEVMGDVVKGLEVLFSNGILCQDITVDNIVITHSQVDRTGLSGCDNRRYGVGVRGHGVLSSVNLTRRTADSTFLSVNDGGSKPDKLTCRKPKITSTSDFKLPPRSAMHNLEAIFWIIVYLAVVTKQPGGRLRSELLDEADDNLPFRTMYNNLFGGCTQSLRAWGRKEVLTDKMLLEDEVLPHITRYCNGLKKLISDYHLVLCTAYKTSNYDEIYERILAVFVKAEGWCHNYCPPFTQKPGKARAEDIRREQAGEMTSRSPPFSLELPLPTQSLANDTEETSSRRSKRKSRGSNSGPTKRMRTK</sequence>
<dbReference type="InterPro" id="IPR040976">
    <property type="entry name" value="Pkinase_fungal"/>
</dbReference>
<dbReference type="OrthoDB" id="3185297at2759"/>
<name>A0A4R0S2G9_9APHY</name>
<dbReference type="Proteomes" id="UP000292702">
    <property type="component" value="Unassembled WGS sequence"/>
</dbReference>
<proteinExistence type="predicted"/>
<keyword evidence="4" id="KW-1185">Reference proteome</keyword>
<reference evidence="3 4" key="1">
    <citation type="submission" date="2018-11" db="EMBL/GenBank/DDBJ databases">
        <title>Genome assembly of Steccherinum ochraceum LE-BIN_3174, the white-rot fungus of the Steccherinaceae family (The Residual Polyporoid clade, Polyporales, Basidiomycota).</title>
        <authorList>
            <person name="Fedorova T.V."/>
            <person name="Glazunova O.A."/>
            <person name="Landesman E.O."/>
            <person name="Moiseenko K.V."/>
            <person name="Psurtseva N.V."/>
            <person name="Savinova O.S."/>
            <person name="Shakhova N.V."/>
            <person name="Tyazhelova T.V."/>
            <person name="Vasina D.V."/>
        </authorList>
    </citation>
    <scope>NUCLEOTIDE SEQUENCE [LARGE SCALE GENOMIC DNA]</scope>
    <source>
        <strain evidence="3 4">LE-BIN_3174</strain>
    </source>
</reference>
<dbReference type="EMBL" id="RWJN01000003">
    <property type="protein sequence ID" value="TCD71758.1"/>
    <property type="molecule type" value="Genomic_DNA"/>
</dbReference>
<evidence type="ECO:0000259" key="2">
    <source>
        <dbReference type="Pfam" id="PF17667"/>
    </source>
</evidence>
<organism evidence="3 4">
    <name type="scientific">Steccherinum ochraceum</name>
    <dbReference type="NCBI Taxonomy" id="92696"/>
    <lineage>
        <taxon>Eukaryota</taxon>
        <taxon>Fungi</taxon>
        <taxon>Dikarya</taxon>
        <taxon>Basidiomycota</taxon>
        <taxon>Agaricomycotina</taxon>
        <taxon>Agaricomycetes</taxon>
        <taxon>Polyporales</taxon>
        <taxon>Steccherinaceae</taxon>
        <taxon>Steccherinum</taxon>
    </lineage>
</organism>
<dbReference type="Pfam" id="PF17667">
    <property type="entry name" value="Pkinase_fungal"/>
    <property type="match status" value="2"/>
</dbReference>
<accession>A0A4R0S2G9</accession>
<protein>
    <recommendedName>
        <fullName evidence="2">Fungal-type protein kinase domain-containing protein</fullName>
    </recommendedName>
</protein>
<dbReference type="PANTHER" id="PTHR38248:SF2">
    <property type="entry name" value="FUNK1 11"/>
    <property type="match status" value="1"/>
</dbReference>
<feature type="domain" description="Fungal-type protein kinase" evidence="2">
    <location>
        <begin position="394"/>
        <end position="462"/>
    </location>
</feature>
<evidence type="ECO:0000313" key="4">
    <source>
        <dbReference type="Proteomes" id="UP000292702"/>
    </source>
</evidence>
<feature type="region of interest" description="Disordered" evidence="1">
    <location>
        <begin position="664"/>
        <end position="728"/>
    </location>
</feature>
<feature type="compositionally biased region" description="Basic and acidic residues" evidence="1">
    <location>
        <begin position="667"/>
        <end position="677"/>
    </location>
</feature>
<dbReference type="STRING" id="92696.A0A4R0S2G9"/>
<dbReference type="AlphaFoldDB" id="A0A4R0S2G9"/>